<feature type="domain" description="Fimbrial-type adhesion" evidence="2">
    <location>
        <begin position="42"/>
        <end position="174"/>
    </location>
</feature>
<dbReference type="Pfam" id="PF00419">
    <property type="entry name" value="Fimbrial"/>
    <property type="match status" value="1"/>
</dbReference>
<dbReference type="InterPro" id="IPR008966">
    <property type="entry name" value="Adhesion_dom_sf"/>
</dbReference>
<organism evidence="3 4">
    <name type="scientific">Serratia odorifera DSM 4582</name>
    <dbReference type="NCBI Taxonomy" id="667129"/>
    <lineage>
        <taxon>Bacteria</taxon>
        <taxon>Pseudomonadati</taxon>
        <taxon>Pseudomonadota</taxon>
        <taxon>Gammaproteobacteria</taxon>
        <taxon>Enterobacterales</taxon>
        <taxon>Yersiniaceae</taxon>
        <taxon>Serratia</taxon>
    </lineage>
</organism>
<dbReference type="InterPro" id="IPR000259">
    <property type="entry name" value="Adhesion_dom_fimbrial"/>
</dbReference>
<dbReference type="SUPFAM" id="SSF49401">
    <property type="entry name" value="Bacterial adhesins"/>
    <property type="match status" value="1"/>
</dbReference>
<feature type="chain" id="PRO_5003056218" evidence="1">
    <location>
        <begin position="35"/>
        <end position="175"/>
    </location>
</feature>
<dbReference type="AlphaFoldDB" id="D4DZU4"/>
<dbReference type="PROSITE" id="PS51257">
    <property type="entry name" value="PROKAR_LIPOPROTEIN"/>
    <property type="match status" value="1"/>
</dbReference>
<dbReference type="InterPro" id="IPR036937">
    <property type="entry name" value="Adhesion_dom_fimbrial_sf"/>
</dbReference>
<name>D4DZU4_SEROD</name>
<dbReference type="GO" id="GO:0043709">
    <property type="term" value="P:cell adhesion involved in single-species biofilm formation"/>
    <property type="evidence" value="ECO:0007669"/>
    <property type="project" value="TreeGrafter"/>
</dbReference>
<dbReference type="Gene3D" id="2.60.40.1090">
    <property type="entry name" value="Fimbrial-type adhesion domain"/>
    <property type="match status" value="1"/>
</dbReference>
<comment type="caution">
    <text evidence="3">The sequence shown here is derived from an EMBL/GenBank/DDBJ whole genome shotgun (WGS) entry which is preliminary data.</text>
</comment>
<dbReference type="PANTHER" id="PTHR33420:SF34">
    <property type="entry name" value="MINOR FIMBRIAL SUBUNIT"/>
    <property type="match status" value="1"/>
</dbReference>
<sequence>MLREAGLTIMFSISKGLRGGILVALSAACGGVLAADQGTQVNISATIVAPPPCVINKGKVIDVDFGDVGVNRIDGNRYMQRLDYTVECEFLDGSRQLKMKIVGSGAAFDANVLHTSVNGLGIKLLADGKALNINSAFSIDYAKLPKLDAVPVKNAASTLTEGEFTSGATMLVDYF</sequence>
<gene>
    <name evidence="3" type="primary">mrfE</name>
    <name evidence="3" type="ORF">HMPREF0758_1444</name>
</gene>
<accession>D4DZU4</accession>
<evidence type="ECO:0000259" key="2">
    <source>
        <dbReference type="Pfam" id="PF00419"/>
    </source>
</evidence>
<dbReference type="GO" id="GO:0009289">
    <property type="term" value="C:pilus"/>
    <property type="evidence" value="ECO:0007669"/>
    <property type="project" value="InterPro"/>
</dbReference>
<evidence type="ECO:0000313" key="3">
    <source>
        <dbReference type="EMBL" id="EFE96850.1"/>
    </source>
</evidence>
<dbReference type="HOGENOM" id="CLU_114111_2_1_6"/>
<keyword evidence="4" id="KW-1185">Reference proteome</keyword>
<evidence type="ECO:0000313" key="4">
    <source>
        <dbReference type="Proteomes" id="UP000005723"/>
    </source>
</evidence>
<keyword evidence="1" id="KW-0732">Signal</keyword>
<dbReference type="EMBL" id="ADBY01000025">
    <property type="protein sequence ID" value="EFE96850.1"/>
    <property type="molecule type" value="Genomic_DNA"/>
</dbReference>
<feature type="signal peptide" evidence="1">
    <location>
        <begin position="1"/>
        <end position="34"/>
    </location>
</feature>
<dbReference type="PANTHER" id="PTHR33420">
    <property type="entry name" value="FIMBRIAL SUBUNIT ELFA-RELATED"/>
    <property type="match status" value="1"/>
</dbReference>
<protein>
    <submittedName>
        <fullName evidence="3">Fimbrial protein</fullName>
    </submittedName>
</protein>
<dbReference type="Proteomes" id="UP000005723">
    <property type="component" value="Unassembled WGS sequence"/>
</dbReference>
<dbReference type="InterPro" id="IPR050263">
    <property type="entry name" value="Bact_Fimbrial_Adh_Pro"/>
</dbReference>
<proteinExistence type="predicted"/>
<evidence type="ECO:0000256" key="1">
    <source>
        <dbReference type="SAM" id="SignalP"/>
    </source>
</evidence>
<reference evidence="3 4" key="1">
    <citation type="submission" date="2010-01" db="EMBL/GenBank/DDBJ databases">
        <authorList>
            <person name="Muzny D."/>
            <person name="Qin X."/>
            <person name="Deng J."/>
            <person name="Jiang H."/>
            <person name="Liu Y."/>
            <person name="Qu J."/>
            <person name="Song X.-Z."/>
            <person name="Zhang L."/>
            <person name="Thornton R."/>
            <person name="Coyle M."/>
            <person name="Francisco L."/>
            <person name="Jackson L."/>
            <person name="Javaid M."/>
            <person name="Korchina V."/>
            <person name="Kovar C."/>
            <person name="Mata R."/>
            <person name="Mathew T."/>
            <person name="Ngo R."/>
            <person name="Nguyen L."/>
            <person name="Nguyen N."/>
            <person name="Okwuonu G."/>
            <person name="Ongeri F."/>
            <person name="Pham C."/>
            <person name="Simmons D."/>
            <person name="Wilczek-Boney K."/>
            <person name="Hale W."/>
            <person name="Jakkamsetti A."/>
            <person name="Pham P."/>
            <person name="Ruth R."/>
            <person name="San Lucas F."/>
            <person name="Warren J."/>
            <person name="Zhang J."/>
            <person name="Zhao Z."/>
            <person name="Zhou C."/>
            <person name="Zhu D."/>
            <person name="Lee S."/>
            <person name="Bess C."/>
            <person name="Blankenburg K."/>
            <person name="Forbes L."/>
            <person name="Fu Q."/>
            <person name="Gubbala S."/>
            <person name="Hirani K."/>
            <person name="Jayaseelan J.C."/>
            <person name="Lara F."/>
            <person name="Munidasa M."/>
            <person name="Palculict T."/>
            <person name="Patil S."/>
            <person name="Pu L.-L."/>
            <person name="Saada N."/>
            <person name="Tang L."/>
            <person name="Weissenberger G."/>
            <person name="Zhu Y."/>
            <person name="Hemphill L."/>
            <person name="Shang Y."/>
            <person name="Youmans B."/>
            <person name="Ayvaz T."/>
            <person name="Ross M."/>
            <person name="Santibanez J."/>
            <person name="Aqrawi P."/>
            <person name="Gross S."/>
            <person name="Joshi V."/>
            <person name="Fowler G."/>
            <person name="Nazareth L."/>
            <person name="Reid J."/>
            <person name="Worley K."/>
            <person name="Petrosino J."/>
            <person name="Highlander S."/>
            <person name="Gibbs R."/>
        </authorList>
    </citation>
    <scope>NUCLEOTIDE SEQUENCE [LARGE SCALE GENOMIC DNA]</scope>
    <source>
        <strain evidence="3 4">DSM 4582</strain>
    </source>
</reference>
<dbReference type="STRING" id="667129.HMPREF0758_1444"/>